<keyword evidence="3" id="KW-1185">Reference proteome</keyword>
<keyword evidence="1" id="KW-0472">Membrane</keyword>
<keyword evidence="1" id="KW-0812">Transmembrane</keyword>
<name>A0ABP3TUB7_9FLAO</name>
<keyword evidence="1" id="KW-1133">Transmembrane helix</keyword>
<dbReference type="EMBL" id="BAAAGE010000001">
    <property type="protein sequence ID" value="GAA0718073.1"/>
    <property type="molecule type" value="Genomic_DNA"/>
</dbReference>
<evidence type="ECO:0000313" key="2">
    <source>
        <dbReference type="EMBL" id="GAA0718073.1"/>
    </source>
</evidence>
<dbReference type="Proteomes" id="UP001501758">
    <property type="component" value="Unassembled WGS sequence"/>
</dbReference>
<dbReference type="RefSeq" id="WP_343911787.1">
    <property type="nucleotide sequence ID" value="NZ_BAAAGE010000001.1"/>
</dbReference>
<feature type="transmembrane region" description="Helical" evidence="1">
    <location>
        <begin position="12"/>
        <end position="33"/>
    </location>
</feature>
<protein>
    <submittedName>
        <fullName evidence="2">Uncharacterized protein</fullName>
    </submittedName>
</protein>
<feature type="transmembrane region" description="Helical" evidence="1">
    <location>
        <begin position="53"/>
        <end position="75"/>
    </location>
</feature>
<organism evidence="2 3">
    <name type="scientific">Aquimarina litoralis</name>
    <dbReference type="NCBI Taxonomy" id="584605"/>
    <lineage>
        <taxon>Bacteria</taxon>
        <taxon>Pseudomonadati</taxon>
        <taxon>Bacteroidota</taxon>
        <taxon>Flavobacteriia</taxon>
        <taxon>Flavobacteriales</taxon>
        <taxon>Flavobacteriaceae</taxon>
        <taxon>Aquimarina</taxon>
    </lineage>
</organism>
<evidence type="ECO:0000313" key="3">
    <source>
        <dbReference type="Proteomes" id="UP001501758"/>
    </source>
</evidence>
<reference evidence="3" key="1">
    <citation type="journal article" date="2019" name="Int. J. Syst. Evol. Microbiol.">
        <title>The Global Catalogue of Microorganisms (GCM) 10K type strain sequencing project: providing services to taxonomists for standard genome sequencing and annotation.</title>
        <authorList>
            <consortium name="The Broad Institute Genomics Platform"/>
            <consortium name="The Broad Institute Genome Sequencing Center for Infectious Disease"/>
            <person name="Wu L."/>
            <person name="Ma J."/>
        </authorList>
    </citation>
    <scope>NUCLEOTIDE SEQUENCE [LARGE SCALE GENOMIC DNA]</scope>
    <source>
        <strain evidence="3">JCM 15974</strain>
    </source>
</reference>
<sequence length="84" mass="9782">MFKTIISSKRYWITVVRLGLIAMILLGFVTHVMEYGGIISDTFMDDKINNGRWVRYLISRAVGGLAYGMIQGYYFELRKHKSNR</sequence>
<gene>
    <name evidence="2" type="ORF">GCM10009430_15770</name>
</gene>
<accession>A0ABP3TUB7</accession>
<evidence type="ECO:0000256" key="1">
    <source>
        <dbReference type="SAM" id="Phobius"/>
    </source>
</evidence>
<comment type="caution">
    <text evidence="2">The sequence shown here is derived from an EMBL/GenBank/DDBJ whole genome shotgun (WGS) entry which is preliminary data.</text>
</comment>
<proteinExistence type="predicted"/>